<keyword evidence="5" id="KW-0479">Metal-binding</keyword>
<dbReference type="Gene3D" id="3.90.79.10">
    <property type="entry name" value="Nucleoside Triphosphate Pyrophosphohydrolase"/>
    <property type="match status" value="1"/>
</dbReference>
<gene>
    <name evidence="13" type="ORF">HNQ94_001095</name>
</gene>
<keyword evidence="9" id="KW-0234">DNA repair</keyword>
<dbReference type="SUPFAM" id="SSF55811">
    <property type="entry name" value="Nudix"/>
    <property type="match status" value="1"/>
</dbReference>
<dbReference type="PROSITE" id="PS51462">
    <property type="entry name" value="NUDIX"/>
    <property type="match status" value="1"/>
</dbReference>
<dbReference type="GO" id="GO:0006260">
    <property type="term" value="P:DNA replication"/>
    <property type="evidence" value="ECO:0007669"/>
    <property type="project" value="UniProtKB-KW"/>
</dbReference>
<protein>
    <recommendedName>
        <fullName evidence="11">8-oxo-dGTP diphosphatase</fullName>
        <ecNumber evidence="11">3.6.1.55</ecNumber>
    </recommendedName>
</protein>
<dbReference type="Proteomes" id="UP000581688">
    <property type="component" value="Unassembled WGS sequence"/>
</dbReference>
<proteinExistence type="inferred from homology"/>
<dbReference type="Pfam" id="PF00293">
    <property type="entry name" value="NUDIX"/>
    <property type="match status" value="1"/>
</dbReference>
<evidence type="ECO:0000256" key="1">
    <source>
        <dbReference type="ARBA" id="ARBA00001946"/>
    </source>
</evidence>
<dbReference type="AlphaFoldDB" id="A0A841PUV4"/>
<evidence type="ECO:0000256" key="9">
    <source>
        <dbReference type="ARBA" id="ARBA00023204"/>
    </source>
</evidence>
<evidence type="ECO:0000256" key="10">
    <source>
        <dbReference type="ARBA" id="ARBA00035861"/>
    </source>
</evidence>
<dbReference type="CDD" id="cd03425">
    <property type="entry name" value="NUDIX_MutT_NudA_like"/>
    <property type="match status" value="1"/>
</dbReference>
<keyword evidence="14" id="KW-1185">Reference proteome</keyword>
<dbReference type="GO" id="GO:0035539">
    <property type="term" value="F:8-oxo-7,8-dihydrodeoxyguanosine triphosphate pyrophosphatase activity"/>
    <property type="evidence" value="ECO:0007669"/>
    <property type="project" value="UniProtKB-EC"/>
</dbReference>
<evidence type="ECO:0000256" key="4">
    <source>
        <dbReference type="ARBA" id="ARBA00022705"/>
    </source>
</evidence>
<comment type="similarity">
    <text evidence="2">Belongs to the Nudix hydrolase family.</text>
</comment>
<evidence type="ECO:0000313" key="14">
    <source>
        <dbReference type="Proteomes" id="UP000581688"/>
    </source>
</evidence>
<accession>A0A841PUV4</accession>
<evidence type="ECO:0000313" key="13">
    <source>
        <dbReference type="EMBL" id="MBB6452649.1"/>
    </source>
</evidence>
<dbReference type="PANTHER" id="PTHR47707:SF1">
    <property type="entry name" value="NUDIX HYDROLASE FAMILY PROTEIN"/>
    <property type="match status" value="1"/>
</dbReference>
<feature type="domain" description="Nudix hydrolase" evidence="12">
    <location>
        <begin position="3"/>
        <end position="129"/>
    </location>
</feature>
<dbReference type="GO" id="GO:0044716">
    <property type="term" value="F:8-oxo-GDP phosphatase activity"/>
    <property type="evidence" value="ECO:0007669"/>
    <property type="project" value="TreeGrafter"/>
</dbReference>
<evidence type="ECO:0000256" key="11">
    <source>
        <dbReference type="ARBA" id="ARBA00038905"/>
    </source>
</evidence>
<keyword evidence="6" id="KW-0227">DNA damage</keyword>
<sequence>MKQTKKVVAAIIENNNKEVLCALRSPSMSHPNMWEFPGGKVKENEDIFTAVVREIKEELYCTIEAGEVFLVNNHKYENFYVELIAIKCNIVEGVPIARVHEKINWLLRENLACLHWSPADVPVMEQLIKGM</sequence>
<comment type="caution">
    <text evidence="13">The sequence shown here is derived from an EMBL/GenBank/DDBJ whole genome shotgun (WGS) entry which is preliminary data.</text>
</comment>
<dbReference type="GO" id="GO:0008413">
    <property type="term" value="F:8-oxo-7,8-dihydroguanosine triphosphate pyrophosphatase activity"/>
    <property type="evidence" value="ECO:0007669"/>
    <property type="project" value="TreeGrafter"/>
</dbReference>
<dbReference type="InterPro" id="IPR015797">
    <property type="entry name" value="NUDIX_hydrolase-like_dom_sf"/>
</dbReference>
<keyword evidence="4" id="KW-0235">DNA replication</keyword>
<keyword evidence="7 13" id="KW-0378">Hydrolase</keyword>
<dbReference type="PANTHER" id="PTHR47707">
    <property type="entry name" value="8-OXO-DGTP DIPHOSPHATASE"/>
    <property type="match status" value="1"/>
</dbReference>
<keyword evidence="8" id="KW-0460">Magnesium</keyword>
<organism evidence="13 14">
    <name type="scientific">Salirhabdus euzebyi</name>
    <dbReference type="NCBI Taxonomy" id="394506"/>
    <lineage>
        <taxon>Bacteria</taxon>
        <taxon>Bacillati</taxon>
        <taxon>Bacillota</taxon>
        <taxon>Bacilli</taxon>
        <taxon>Bacillales</taxon>
        <taxon>Bacillaceae</taxon>
        <taxon>Salirhabdus</taxon>
    </lineage>
</organism>
<keyword evidence="3" id="KW-0515">Mutator protein</keyword>
<comment type="catalytic activity">
    <reaction evidence="10">
        <text>8-oxo-dGTP + H2O = 8-oxo-dGMP + diphosphate + H(+)</text>
        <dbReference type="Rhea" id="RHEA:31575"/>
        <dbReference type="ChEBI" id="CHEBI:15377"/>
        <dbReference type="ChEBI" id="CHEBI:15378"/>
        <dbReference type="ChEBI" id="CHEBI:33019"/>
        <dbReference type="ChEBI" id="CHEBI:63224"/>
        <dbReference type="ChEBI" id="CHEBI:77896"/>
        <dbReference type="EC" id="3.6.1.55"/>
    </reaction>
</comment>
<dbReference type="InterPro" id="IPR047127">
    <property type="entry name" value="MutT-like"/>
</dbReference>
<dbReference type="GO" id="GO:0046872">
    <property type="term" value="F:metal ion binding"/>
    <property type="evidence" value="ECO:0007669"/>
    <property type="project" value="UniProtKB-KW"/>
</dbReference>
<dbReference type="InterPro" id="IPR000086">
    <property type="entry name" value="NUDIX_hydrolase_dom"/>
</dbReference>
<dbReference type="GO" id="GO:0044715">
    <property type="term" value="F:8-oxo-dGDP phosphatase activity"/>
    <property type="evidence" value="ECO:0007669"/>
    <property type="project" value="TreeGrafter"/>
</dbReference>
<dbReference type="EC" id="3.6.1.55" evidence="11"/>
<dbReference type="EMBL" id="JACHGH010000003">
    <property type="protein sequence ID" value="MBB6452649.1"/>
    <property type="molecule type" value="Genomic_DNA"/>
</dbReference>
<evidence type="ECO:0000256" key="6">
    <source>
        <dbReference type="ARBA" id="ARBA00022763"/>
    </source>
</evidence>
<evidence type="ECO:0000256" key="3">
    <source>
        <dbReference type="ARBA" id="ARBA00022457"/>
    </source>
</evidence>
<evidence type="ECO:0000256" key="7">
    <source>
        <dbReference type="ARBA" id="ARBA00022801"/>
    </source>
</evidence>
<name>A0A841PUV4_9BACI</name>
<comment type="cofactor">
    <cofactor evidence="1">
        <name>Mg(2+)</name>
        <dbReference type="ChEBI" id="CHEBI:18420"/>
    </cofactor>
</comment>
<evidence type="ECO:0000259" key="12">
    <source>
        <dbReference type="PROSITE" id="PS51462"/>
    </source>
</evidence>
<evidence type="ECO:0000256" key="2">
    <source>
        <dbReference type="ARBA" id="ARBA00005582"/>
    </source>
</evidence>
<evidence type="ECO:0000256" key="5">
    <source>
        <dbReference type="ARBA" id="ARBA00022723"/>
    </source>
</evidence>
<dbReference type="GO" id="GO:0006281">
    <property type="term" value="P:DNA repair"/>
    <property type="evidence" value="ECO:0007669"/>
    <property type="project" value="UniProtKB-KW"/>
</dbReference>
<dbReference type="RefSeq" id="WP_174495220.1">
    <property type="nucleotide sequence ID" value="NZ_CADDWK010000003.1"/>
</dbReference>
<evidence type="ECO:0000256" key="8">
    <source>
        <dbReference type="ARBA" id="ARBA00022842"/>
    </source>
</evidence>
<reference evidence="13 14" key="1">
    <citation type="submission" date="2020-08" db="EMBL/GenBank/DDBJ databases">
        <title>Genomic Encyclopedia of Type Strains, Phase IV (KMG-IV): sequencing the most valuable type-strain genomes for metagenomic binning, comparative biology and taxonomic classification.</title>
        <authorList>
            <person name="Goeker M."/>
        </authorList>
    </citation>
    <scope>NUCLEOTIDE SEQUENCE [LARGE SCALE GENOMIC DNA]</scope>
    <source>
        <strain evidence="13 14">DSM 19612</strain>
    </source>
</reference>